<evidence type="ECO:0008006" key="3">
    <source>
        <dbReference type="Google" id="ProtNLM"/>
    </source>
</evidence>
<proteinExistence type="predicted"/>
<dbReference type="Proteomes" id="UP000499080">
    <property type="component" value="Unassembled WGS sequence"/>
</dbReference>
<reference evidence="1 2" key="1">
    <citation type="journal article" date="2019" name="Sci. Rep.">
        <title>Orb-weaving spider Araneus ventricosus genome elucidates the spidroin gene catalogue.</title>
        <authorList>
            <person name="Kono N."/>
            <person name="Nakamura H."/>
            <person name="Ohtoshi R."/>
            <person name="Moran D.A.P."/>
            <person name="Shinohara A."/>
            <person name="Yoshida Y."/>
            <person name="Fujiwara M."/>
            <person name="Mori M."/>
            <person name="Tomita M."/>
            <person name="Arakawa K."/>
        </authorList>
    </citation>
    <scope>NUCLEOTIDE SEQUENCE [LARGE SCALE GENOMIC DNA]</scope>
</reference>
<name>A0A4Y1ZUU1_ARAVE</name>
<keyword evidence="2" id="KW-1185">Reference proteome</keyword>
<evidence type="ECO:0000313" key="2">
    <source>
        <dbReference type="Proteomes" id="UP000499080"/>
    </source>
</evidence>
<accession>A0A4Y1ZUU1</accession>
<dbReference type="EMBL" id="BGPR01153512">
    <property type="protein sequence ID" value="GBL68040.1"/>
    <property type="molecule type" value="Genomic_DNA"/>
</dbReference>
<gene>
    <name evidence="1" type="ORF">AVEN_17506_1</name>
</gene>
<dbReference type="AlphaFoldDB" id="A0A4Y1ZUU1"/>
<sequence length="122" mass="13967">MGNSERQCQNGYRAAEDTSLVPRSKSIVAVQRRFRLEYRNTRSPNKNSLSIGMCNLGVKVSLFFQLRLRPTVITFPVPLNCLYQWGSYLETDNFKPLGENIFELLQLIRGIRDVPDSPSAAW</sequence>
<organism evidence="1 2">
    <name type="scientific">Araneus ventricosus</name>
    <name type="common">Orbweaver spider</name>
    <name type="synonym">Epeira ventricosa</name>
    <dbReference type="NCBI Taxonomy" id="182803"/>
    <lineage>
        <taxon>Eukaryota</taxon>
        <taxon>Metazoa</taxon>
        <taxon>Ecdysozoa</taxon>
        <taxon>Arthropoda</taxon>
        <taxon>Chelicerata</taxon>
        <taxon>Arachnida</taxon>
        <taxon>Araneae</taxon>
        <taxon>Araneomorphae</taxon>
        <taxon>Entelegynae</taxon>
        <taxon>Araneoidea</taxon>
        <taxon>Araneidae</taxon>
        <taxon>Araneus</taxon>
    </lineage>
</organism>
<evidence type="ECO:0000313" key="1">
    <source>
        <dbReference type="EMBL" id="GBL68040.1"/>
    </source>
</evidence>
<comment type="caution">
    <text evidence="1">The sequence shown here is derived from an EMBL/GenBank/DDBJ whole genome shotgun (WGS) entry which is preliminary data.</text>
</comment>
<protein>
    <recommendedName>
        <fullName evidence="3">DUF4817 domain-containing protein</fullName>
    </recommendedName>
</protein>